<organism evidence="2 3">
    <name type="scientific">Roseateles depolymerans</name>
    <dbReference type="NCBI Taxonomy" id="76731"/>
    <lineage>
        <taxon>Bacteria</taxon>
        <taxon>Pseudomonadati</taxon>
        <taxon>Pseudomonadota</taxon>
        <taxon>Betaproteobacteria</taxon>
        <taxon>Burkholderiales</taxon>
        <taxon>Sphaerotilaceae</taxon>
        <taxon>Roseateles</taxon>
    </lineage>
</organism>
<accession>A0A0U3E0U5</accession>
<dbReference type="KEGG" id="rdp:RD2015_2286"/>
<proteinExistence type="predicted"/>
<evidence type="ECO:0000256" key="1">
    <source>
        <dbReference type="SAM" id="MobiDB-lite"/>
    </source>
</evidence>
<name>A0A0U3E0U5_9BURK</name>
<sequence>MNALEFLRRVTRPMSMAEANQLGASRGAGRENATCDDTLSVQRAAAGPRLCTTPMGESTTQPVT</sequence>
<evidence type="ECO:0000313" key="3">
    <source>
        <dbReference type="Proteomes" id="UP000060699"/>
    </source>
</evidence>
<feature type="compositionally biased region" description="Polar residues" evidence="1">
    <location>
        <begin position="55"/>
        <end position="64"/>
    </location>
</feature>
<gene>
    <name evidence="2" type="ORF">RD2015_2286</name>
</gene>
<dbReference type="EMBL" id="CP013729">
    <property type="protein sequence ID" value="ALV06757.1"/>
    <property type="molecule type" value="Genomic_DNA"/>
</dbReference>
<dbReference type="AlphaFoldDB" id="A0A0U3E0U5"/>
<protein>
    <submittedName>
        <fullName evidence="2">Uncharacterized protein</fullName>
    </submittedName>
</protein>
<dbReference type="Proteomes" id="UP000060699">
    <property type="component" value="Chromosome"/>
</dbReference>
<feature type="region of interest" description="Disordered" evidence="1">
    <location>
        <begin position="21"/>
        <end position="64"/>
    </location>
</feature>
<keyword evidence="3" id="KW-1185">Reference proteome</keyword>
<evidence type="ECO:0000313" key="2">
    <source>
        <dbReference type="EMBL" id="ALV06757.1"/>
    </source>
</evidence>
<reference evidence="2 3" key="1">
    <citation type="submission" date="2015-12" db="EMBL/GenBank/DDBJ databases">
        <title>Complete genome of Roseateles depolymerans KCTC 42856.</title>
        <authorList>
            <person name="Kim K.M."/>
        </authorList>
    </citation>
    <scope>NUCLEOTIDE SEQUENCE [LARGE SCALE GENOMIC DNA]</scope>
    <source>
        <strain evidence="2 3">KCTC 42856</strain>
    </source>
</reference>
<dbReference type="STRING" id="76731.RD2015_2286"/>